<evidence type="ECO:0008006" key="4">
    <source>
        <dbReference type="Google" id="ProtNLM"/>
    </source>
</evidence>
<feature type="chain" id="PRO_5009100206" description="VWFA domain-containing protein" evidence="1">
    <location>
        <begin position="27"/>
        <end position="276"/>
    </location>
</feature>
<protein>
    <recommendedName>
        <fullName evidence="4">VWFA domain-containing protein</fullName>
    </recommendedName>
</protein>
<evidence type="ECO:0000313" key="3">
    <source>
        <dbReference type="Proteomes" id="UP000094969"/>
    </source>
</evidence>
<feature type="signal peptide" evidence="1">
    <location>
        <begin position="1"/>
        <end position="26"/>
    </location>
</feature>
<dbReference type="CDD" id="cd00198">
    <property type="entry name" value="vWFA"/>
    <property type="match status" value="1"/>
</dbReference>
<dbReference type="STRING" id="1526658.BHK69_05565"/>
<dbReference type="Pfam" id="PF06707">
    <property type="entry name" value="DUF1194"/>
    <property type="match status" value="1"/>
</dbReference>
<dbReference type="Proteomes" id="UP000094969">
    <property type="component" value="Chromosome"/>
</dbReference>
<dbReference type="RefSeq" id="WP_069693400.1">
    <property type="nucleotide sequence ID" value="NZ_CP017147.1"/>
</dbReference>
<dbReference type="KEGG" id="bvv:BHK69_05565"/>
<organism evidence="2 3">
    <name type="scientific">Bosea vaviloviae</name>
    <dbReference type="NCBI Taxonomy" id="1526658"/>
    <lineage>
        <taxon>Bacteria</taxon>
        <taxon>Pseudomonadati</taxon>
        <taxon>Pseudomonadota</taxon>
        <taxon>Alphaproteobacteria</taxon>
        <taxon>Hyphomicrobiales</taxon>
        <taxon>Boseaceae</taxon>
        <taxon>Bosea</taxon>
    </lineage>
</organism>
<evidence type="ECO:0000256" key="1">
    <source>
        <dbReference type="SAM" id="SignalP"/>
    </source>
</evidence>
<name>A0A1D7UA23_9HYPH</name>
<dbReference type="EMBL" id="CP017147">
    <property type="protein sequence ID" value="AOO84209.1"/>
    <property type="molecule type" value="Genomic_DNA"/>
</dbReference>
<gene>
    <name evidence="2" type="ORF">BHK69_05565</name>
</gene>
<reference evidence="2 3" key="1">
    <citation type="journal article" date="2015" name="Antonie Van Leeuwenhoek">
        <title>Bosea vaviloviae sp. nov., a new species of slow-growing rhizobia isolated from nodules of the relict species Vavilovia formosa (Stev.) Fed.</title>
        <authorList>
            <person name="Safronova V.I."/>
            <person name="Kuznetsova I.G."/>
            <person name="Sazanova A.L."/>
            <person name="Kimeklis A.K."/>
            <person name="Belimov A.A."/>
            <person name="Andronov E.E."/>
            <person name="Pinaev A.G."/>
            <person name="Chizhevskaya E.P."/>
            <person name="Pukhaev A.R."/>
            <person name="Popov K.P."/>
            <person name="Willems A."/>
            <person name="Tikhonovich I.A."/>
        </authorList>
    </citation>
    <scope>NUCLEOTIDE SEQUENCE [LARGE SCALE GENOMIC DNA]</scope>
    <source>
        <strain evidence="2 3">Vaf18</strain>
    </source>
</reference>
<dbReference type="Gene3D" id="3.40.50.410">
    <property type="entry name" value="von Willebrand factor, type A domain"/>
    <property type="match status" value="1"/>
</dbReference>
<dbReference type="SUPFAM" id="SSF53300">
    <property type="entry name" value="vWA-like"/>
    <property type="match status" value="1"/>
</dbReference>
<accession>A0A1D7UA23</accession>
<dbReference type="OrthoDB" id="9792179at2"/>
<dbReference type="InterPro" id="IPR010607">
    <property type="entry name" value="DUF1194"/>
</dbReference>
<proteinExistence type="predicted"/>
<dbReference type="AlphaFoldDB" id="A0A1D7UA23"/>
<keyword evidence="3" id="KW-1185">Reference proteome</keyword>
<keyword evidence="1" id="KW-0732">Signal</keyword>
<sequence length="276" mass="30013">MRRWLFGLLSLTAASLLTGTAPRAQQAPVPQATVPAEEVDVALVLALDVSYSMDIDELALQRNGYIEAFRSKELHNAIAKGAIGKIAVTYFEWAGGDFQHIVKSWTIIDTPQSALAFAEELGEAPTRRGRRTSISGAIDLGMALLEKSNVTAMRRVIDISGDGANNDGRPVAAARDAAAAKGVNINGLPIMLKQASYFDIDNLDVYYKDCVITGIGAFVIPIRERHQFVDATRTKLVREIAEMPRDGEALVQKAQSTGQNPSCLAGERQWRDRMGN</sequence>
<evidence type="ECO:0000313" key="2">
    <source>
        <dbReference type="EMBL" id="AOO84209.1"/>
    </source>
</evidence>
<dbReference type="InterPro" id="IPR036465">
    <property type="entry name" value="vWFA_dom_sf"/>
</dbReference>